<dbReference type="SUPFAM" id="SSF48264">
    <property type="entry name" value="Cytochrome P450"/>
    <property type="match status" value="1"/>
</dbReference>
<evidence type="ECO:0000256" key="1">
    <source>
        <dbReference type="ARBA" id="ARBA00001971"/>
    </source>
</evidence>
<sequence length="514" mass="58839">MEKKQVRNSKTYYSIQKMDEFMMQYAFLFSLITLFFAWFLSKKLFMPNIAKKNLPPSPPKLPIIGNLHQLGSLPHRSLRFLAQKHGPLMLLHFGSTPVLVVSSADAARECKTHDLDLAYRPKVEILEQISYNMKSLISSPYGEYWRQARSIFVHQLLSKRKVQSFNVLIKEEISLLMNKLKESSPVINLSLMFTSLSNDVICRSAFGRKYIDTEAGKKFVRVMSEGQELLTNFSIGEFVPWLSWINILNGLNYRTDMVLKQGDKFLDELIQEHLSKTSHESKENFLDILLNIYNDNIAGVSIDMDGIKALIKDVFGAGTETTSAFLEWTMTELLRHPTIMKKLQSEVREILHDKQDITFDDLERMHYLKAVIKETFRYQPPVPLIPREAGRDVKIMGYDIAAGTIVMINALAIGRDPLFWDEPENFKPERFLNSSIDFKGFHFQHIPFGSGRRICPGIGFATALIELVLANILHKFDWELPGGAKGEDLDTTELRGLTVCRKNPLLAVAIPRDF</sequence>
<evidence type="ECO:0000256" key="2">
    <source>
        <dbReference type="ARBA" id="ARBA00004167"/>
    </source>
</evidence>
<dbReference type="PRINTS" id="PR00385">
    <property type="entry name" value="P450"/>
</dbReference>
<evidence type="ECO:0000256" key="4">
    <source>
        <dbReference type="ARBA" id="ARBA00022617"/>
    </source>
</evidence>
<keyword evidence="13" id="KW-1185">Reference proteome</keyword>
<dbReference type="FunFam" id="1.10.630.10:FF:000011">
    <property type="entry name" value="Cytochrome P450 83B1"/>
    <property type="match status" value="1"/>
</dbReference>
<comment type="caution">
    <text evidence="12">The sequence shown here is derived from an EMBL/GenBank/DDBJ whole genome shotgun (WGS) entry which is preliminary data.</text>
</comment>
<dbReference type="PANTHER" id="PTHR47955">
    <property type="entry name" value="CYTOCHROME P450 FAMILY 71 PROTEIN"/>
    <property type="match status" value="1"/>
</dbReference>
<dbReference type="PRINTS" id="PR00463">
    <property type="entry name" value="EP450I"/>
</dbReference>
<organism evidence="12 13">
    <name type="scientific">Abeliophyllum distichum</name>
    <dbReference type="NCBI Taxonomy" id="126358"/>
    <lineage>
        <taxon>Eukaryota</taxon>
        <taxon>Viridiplantae</taxon>
        <taxon>Streptophyta</taxon>
        <taxon>Embryophyta</taxon>
        <taxon>Tracheophyta</taxon>
        <taxon>Spermatophyta</taxon>
        <taxon>Magnoliopsida</taxon>
        <taxon>eudicotyledons</taxon>
        <taxon>Gunneridae</taxon>
        <taxon>Pentapetalae</taxon>
        <taxon>asterids</taxon>
        <taxon>lamiids</taxon>
        <taxon>Lamiales</taxon>
        <taxon>Oleaceae</taxon>
        <taxon>Forsythieae</taxon>
        <taxon>Abeliophyllum</taxon>
    </lineage>
</organism>
<dbReference type="PROSITE" id="PS00086">
    <property type="entry name" value="CYTOCHROME_P450"/>
    <property type="match status" value="1"/>
</dbReference>
<feature type="transmembrane region" description="Helical" evidence="11">
    <location>
        <begin position="21"/>
        <end position="40"/>
    </location>
</feature>
<keyword evidence="7 9" id="KW-0408">Iron</keyword>
<dbReference type="GO" id="GO:0016020">
    <property type="term" value="C:membrane"/>
    <property type="evidence" value="ECO:0007669"/>
    <property type="project" value="UniProtKB-SubCell"/>
</dbReference>
<accession>A0ABD1PNC5</accession>
<evidence type="ECO:0000256" key="9">
    <source>
        <dbReference type="PIRSR" id="PIRSR602401-1"/>
    </source>
</evidence>
<evidence type="ECO:0000256" key="7">
    <source>
        <dbReference type="ARBA" id="ARBA00023004"/>
    </source>
</evidence>
<dbReference type="Pfam" id="PF00067">
    <property type="entry name" value="p450"/>
    <property type="match status" value="1"/>
</dbReference>
<keyword evidence="11" id="KW-1133">Transmembrane helix</keyword>
<evidence type="ECO:0000256" key="10">
    <source>
        <dbReference type="RuleBase" id="RU000461"/>
    </source>
</evidence>
<dbReference type="InterPro" id="IPR017972">
    <property type="entry name" value="Cyt_P450_CS"/>
</dbReference>
<comment type="cofactor">
    <cofactor evidence="1 9">
        <name>heme</name>
        <dbReference type="ChEBI" id="CHEBI:30413"/>
    </cofactor>
</comment>
<feature type="binding site" description="axial binding residue" evidence="9">
    <location>
        <position position="455"/>
    </location>
    <ligand>
        <name>heme</name>
        <dbReference type="ChEBI" id="CHEBI:30413"/>
    </ligand>
    <ligandPart>
        <name>Fe</name>
        <dbReference type="ChEBI" id="CHEBI:18248"/>
    </ligandPart>
</feature>
<keyword evidence="4 9" id="KW-0349">Heme</keyword>
<dbReference type="GO" id="GO:0046872">
    <property type="term" value="F:metal ion binding"/>
    <property type="evidence" value="ECO:0007669"/>
    <property type="project" value="UniProtKB-KW"/>
</dbReference>
<evidence type="ECO:0000256" key="3">
    <source>
        <dbReference type="ARBA" id="ARBA00010617"/>
    </source>
</evidence>
<evidence type="ECO:0000256" key="11">
    <source>
        <dbReference type="SAM" id="Phobius"/>
    </source>
</evidence>
<evidence type="ECO:0000256" key="6">
    <source>
        <dbReference type="ARBA" id="ARBA00023002"/>
    </source>
</evidence>
<evidence type="ECO:0000256" key="5">
    <source>
        <dbReference type="ARBA" id="ARBA00022723"/>
    </source>
</evidence>
<reference evidence="13" key="1">
    <citation type="submission" date="2024-07" db="EMBL/GenBank/DDBJ databases">
        <title>Two chromosome-level genome assemblies of Korean endemic species Abeliophyllum distichum and Forsythia ovata (Oleaceae).</title>
        <authorList>
            <person name="Jang H."/>
        </authorList>
    </citation>
    <scope>NUCLEOTIDE SEQUENCE [LARGE SCALE GENOMIC DNA]</scope>
</reference>
<keyword evidence="11" id="KW-0472">Membrane</keyword>
<dbReference type="InterPro" id="IPR002401">
    <property type="entry name" value="Cyt_P450_E_grp-I"/>
</dbReference>
<evidence type="ECO:0000313" key="13">
    <source>
        <dbReference type="Proteomes" id="UP001604336"/>
    </source>
</evidence>
<name>A0ABD1PNC5_9LAMI</name>
<dbReference type="CDD" id="cd11072">
    <property type="entry name" value="CYP71-like"/>
    <property type="match status" value="1"/>
</dbReference>
<dbReference type="GO" id="GO:0004497">
    <property type="term" value="F:monooxygenase activity"/>
    <property type="evidence" value="ECO:0007669"/>
    <property type="project" value="UniProtKB-KW"/>
</dbReference>
<dbReference type="AlphaFoldDB" id="A0ABD1PNC5"/>
<comment type="similarity">
    <text evidence="3 10">Belongs to the cytochrome P450 family.</text>
</comment>
<dbReference type="Gene3D" id="1.10.630.10">
    <property type="entry name" value="Cytochrome P450"/>
    <property type="match status" value="1"/>
</dbReference>
<dbReference type="PANTHER" id="PTHR47955:SF15">
    <property type="entry name" value="CYTOCHROME P450 71A2-LIKE"/>
    <property type="match status" value="1"/>
</dbReference>
<proteinExistence type="inferred from homology"/>
<evidence type="ECO:0000313" key="12">
    <source>
        <dbReference type="EMBL" id="KAL2465411.1"/>
    </source>
</evidence>
<dbReference type="EMBL" id="JBFOLK010000013">
    <property type="protein sequence ID" value="KAL2465411.1"/>
    <property type="molecule type" value="Genomic_DNA"/>
</dbReference>
<evidence type="ECO:0000256" key="8">
    <source>
        <dbReference type="ARBA" id="ARBA00023033"/>
    </source>
</evidence>
<keyword evidence="11" id="KW-0812">Transmembrane</keyword>
<keyword evidence="6 10" id="KW-0560">Oxidoreductase</keyword>
<gene>
    <name evidence="12" type="ORF">Adt_41262</name>
</gene>
<dbReference type="InterPro" id="IPR036396">
    <property type="entry name" value="Cyt_P450_sf"/>
</dbReference>
<dbReference type="Proteomes" id="UP001604336">
    <property type="component" value="Unassembled WGS sequence"/>
</dbReference>
<keyword evidence="5 9" id="KW-0479">Metal-binding</keyword>
<dbReference type="InterPro" id="IPR001128">
    <property type="entry name" value="Cyt_P450"/>
</dbReference>
<keyword evidence="8 10" id="KW-0503">Monooxygenase</keyword>
<comment type="subcellular location">
    <subcellularLocation>
        <location evidence="2">Membrane</location>
        <topology evidence="2">Single-pass membrane protein</topology>
    </subcellularLocation>
</comment>
<protein>
    <submittedName>
        <fullName evidence="12">Cytochrome</fullName>
    </submittedName>
</protein>